<keyword evidence="8" id="KW-0813">Transport</keyword>
<dbReference type="PANTHER" id="PTHR11388">
    <property type="entry name" value="ORGANIC ANION TRANSPORTER"/>
    <property type="match status" value="1"/>
</dbReference>
<dbReference type="GO" id="GO:0015347">
    <property type="term" value="F:sodium-independent organic anion transmembrane transporter activity"/>
    <property type="evidence" value="ECO:0007669"/>
    <property type="project" value="TreeGrafter"/>
</dbReference>
<dbReference type="GO" id="GO:0043252">
    <property type="term" value="P:sodium-independent organic anion transport"/>
    <property type="evidence" value="ECO:0007669"/>
    <property type="project" value="TreeGrafter"/>
</dbReference>
<sequence length="580" mass="64321">VNSLLKHTNFSFLQKRHSYFKSTITTIERRYGLNSYSSGTISSLHEVNSVLIVFVSYFGNRVHRPRVIGVGGLLMAVSALLLTLPHFLSQPYQYNSVLHSCQDICNAQRNSSDSVSCGRDESRRLTDTNNLWMLMATAQLLFGLGSVPIQPFGISYIDDFARPGNSPVYIAILFAVSVFGPAIGFLMGSAILRIYVDVDKIGAEHELKPGDSRWVGAWWIGLLVTASCLLLTSIPYFFFPRSMPREKSVNNTEMLFSADFKKPDVSLLEFLQMFPRMFLRLLLSPLFLMLVLAQCCFSSVIAGLSTFLPKYLERQYSASLADSGLLVGALNLPAVAVGMLVGGVIMKRAGLSLKTIPRFSVVMLVISTTLCIPLFFMGCPTQKVSEVNHHQTDQNGSLPSCYSNCSCSTSAFNPVCGSDDVEYISPCRAGCTNFTKDPKSQRIQMYTNCQCVSGSQIHALPSPCPNSCPHLLLPAIIVISLASLVASFTHNPLVSFYMNVSWLPAPALFGKAIDTSCIWWKQVCKKNSSCGYYDNDMLRNRYLGMQVGYKVMGIFLLMMLGWKVQRTQEYSLEKRPEGLL</sequence>
<dbReference type="AlphaFoldDB" id="A0A3P8UNQ8"/>
<evidence type="ECO:0000259" key="9">
    <source>
        <dbReference type="PROSITE" id="PS51465"/>
    </source>
</evidence>
<feature type="transmembrane region" description="Helical" evidence="8">
    <location>
        <begin position="67"/>
        <end position="88"/>
    </location>
</feature>
<comment type="subcellular location">
    <subcellularLocation>
        <location evidence="1 8">Cell membrane</location>
        <topology evidence="1 8">Multi-pass membrane protein</topology>
    </subcellularLocation>
</comment>
<feature type="domain" description="Kazal-like" evidence="9">
    <location>
        <begin position="395"/>
        <end position="450"/>
    </location>
</feature>
<evidence type="ECO:0000256" key="2">
    <source>
        <dbReference type="ARBA" id="ARBA00009657"/>
    </source>
</evidence>
<dbReference type="InterPro" id="IPR004156">
    <property type="entry name" value="OATP"/>
</dbReference>
<keyword evidence="8" id="KW-0406">Ion transport</keyword>
<evidence type="ECO:0000313" key="10">
    <source>
        <dbReference type="Ensembl" id="ENSCSEP00000004838.1"/>
    </source>
</evidence>
<feature type="transmembrane region" description="Helical" evidence="8">
    <location>
        <begin position="216"/>
        <end position="239"/>
    </location>
</feature>
<dbReference type="InParanoid" id="A0A3P8UNQ8"/>
<dbReference type="Pfam" id="PF07648">
    <property type="entry name" value="Kazal_2"/>
    <property type="match status" value="1"/>
</dbReference>
<feature type="transmembrane region" description="Helical" evidence="8">
    <location>
        <begin position="131"/>
        <end position="157"/>
    </location>
</feature>
<evidence type="ECO:0000256" key="5">
    <source>
        <dbReference type="ARBA" id="ARBA00022989"/>
    </source>
</evidence>
<dbReference type="SUPFAM" id="SSF100895">
    <property type="entry name" value="Kazal-type serine protease inhibitors"/>
    <property type="match status" value="1"/>
</dbReference>
<dbReference type="Gene3D" id="1.20.1250.20">
    <property type="entry name" value="MFS general substrate transporter like domains"/>
    <property type="match status" value="2"/>
</dbReference>
<feature type="transmembrane region" description="Helical" evidence="8">
    <location>
        <begin position="281"/>
        <end position="304"/>
    </location>
</feature>
<accession>A0A3P8UNQ8</accession>
<keyword evidence="7" id="KW-1015">Disulfide bond</keyword>
<dbReference type="Pfam" id="PF03137">
    <property type="entry name" value="OATP"/>
    <property type="match status" value="2"/>
</dbReference>
<feature type="transmembrane region" description="Helical" evidence="8">
    <location>
        <begin position="471"/>
        <end position="489"/>
    </location>
</feature>
<evidence type="ECO:0000256" key="8">
    <source>
        <dbReference type="RuleBase" id="RU362056"/>
    </source>
</evidence>
<keyword evidence="3" id="KW-1003">Cell membrane</keyword>
<dbReference type="GeneTree" id="ENSGT01150000286901"/>
<keyword evidence="11" id="KW-1185">Reference proteome</keyword>
<dbReference type="GO" id="GO:0016323">
    <property type="term" value="C:basolateral plasma membrane"/>
    <property type="evidence" value="ECO:0007669"/>
    <property type="project" value="TreeGrafter"/>
</dbReference>
<feature type="transmembrane region" description="Helical" evidence="8">
    <location>
        <begin position="547"/>
        <end position="564"/>
    </location>
</feature>
<dbReference type="InterPro" id="IPR036058">
    <property type="entry name" value="Kazal_dom_sf"/>
</dbReference>
<keyword evidence="5 8" id="KW-1133">Transmembrane helix</keyword>
<evidence type="ECO:0000256" key="1">
    <source>
        <dbReference type="ARBA" id="ARBA00004651"/>
    </source>
</evidence>
<dbReference type="SUPFAM" id="SSF103473">
    <property type="entry name" value="MFS general substrate transporter"/>
    <property type="match status" value="1"/>
</dbReference>
<name>A0A3P8UNQ8_CYNSE</name>
<dbReference type="PANTHER" id="PTHR11388:SF14">
    <property type="entry name" value="SOLUTE CARRIER ORGANIC ANION TRANSPORTER FAMILY MEMBER 2A1"/>
    <property type="match status" value="1"/>
</dbReference>
<feature type="transmembrane region" description="Helical" evidence="8">
    <location>
        <begin position="324"/>
        <end position="346"/>
    </location>
</feature>
<evidence type="ECO:0000256" key="4">
    <source>
        <dbReference type="ARBA" id="ARBA00022692"/>
    </source>
</evidence>
<comment type="caution">
    <text evidence="8">Lacks conserved residue(s) required for the propagation of feature annotation.</text>
</comment>
<dbReference type="InterPro" id="IPR036259">
    <property type="entry name" value="MFS_trans_sf"/>
</dbReference>
<dbReference type="Ensembl" id="ENSCSET00000004894.1">
    <property type="protein sequence ID" value="ENSCSEP00000004838.1"/>
    <property type="gene ID" value="ENSCSEG00000003131.1"/>
</dbReference>
<evidence type="ECO:0000313" key="11">
    <source>
        <dbReference type="Proteomes" id="UP000265120"/>
    </source>
</evidence>
<reference evidence="10 11" key="1">
    <citation type="journal article" date="2014" name="Nat. Genet.">
        <title>Whole-genome sequence of a flatfish provides insights into ZW sex chromosome evolution and adaptation to a benthic lifestyle.</title>
        <authorList>
            <person name="Chen S."/>
            <person name="Zhang G."/>
            <person name="Shao C."/>
            <person name="Huang Q."/>
            <person name="Liu G."/>
            <person name="Zhang P."/>
            <person name="Song W."/>
            <person name="An N."/>
            <person name="Chalopin D."/>
            <person name="Volff J.N."/>
            <person name="Hong Y."/>
            <person name="Li Q."/>
            <person name="Sha Z."/>
            <person name="Zhou H."/>
            <person name="Xie M."/>
            <person name="Yu Q."/>
            <person name="Liu Y."/>
            <person name="Xiang H."/>
            <person name="Wang N."/>
            <person name="Wu K."/>
            <person name="Yang C."/>
            <person name="Zhou Q."/>
            <person name="Liao X."/>
            <person name="Yang L."/>
            <person name="Hu Q."/>
            <person name="Zhang J."/>
            <person name="Meng L."/>
            <person name="Jin L."/>
            <person name="Tian Y."/>
            <person name="Lian J."/>
            <person name="Yang J."/>
            <person name="Miao G."/>
            <person name="Liu S."/>
            <person name="Liang Z."/>
            <person name="Yan F."/>
            <person name="Li Y."/>
            <person name="Sun B."/>
            <person name="Zhang H."/>
            <person name="Zhang J."/>
            <person name="Zhu Y."/>
            <person name="Du M."/>
            <person name="Zhao Y."/>
            <person name="Schartl M."/>
            <person name="Tang Q."/>
            <person name="Wang J."/>
        </authorList>
    </citation>
    <scope>NUCLEOTIDE SEQUENCE</scope>
</reference>
<reference evidence="10" key="2">
    <citation type="submission" date="2025-08" db="UniProtKB">
        <authorList>
            <consortium name="Ensembl"/>
        </authorList>
    </citation>
    <scope>IDENTIFICATION</scope>
</reference>
<evidence type="ECO:0000256" key="3">
    <source>
        <dbReference type="ARBA" id="ARBA00022475"/>
    </source>
</evidence>
<evidence type="ECO:0000256" key="7">
    <source>
        <dbReference type="ARBA" id="ARBA00023157"/>
    </source>
</evidence>
<dbReference type="NCBIfam" id="TIGR00805">
    <property type="entry name" value="oat"/>
    <property type="match status" value="1"/>
</dbReference>
<dbReference type="GO" id="GO:0006811">
    <property type="term" value="P:monoatomic ion transport"/>
    <property type="evidence" value="ECO:0007669"/>
    <property type="project" value="UniProtKB-KW"/>
</dbReference>
<feature type="transmembrane region" description="Helical" evidence="8">
    <location>
        <begin position="169"/>
        <end position="196"/>
    </location>
</feature>
<dbReference type="InterPro" id="IPR002350">
    <property type="entry name" value="Kazal_dom"/>
</dbReference>
<protein>
    <recommendedName>
        <fullName evidence="8">Solute carrier organic anion transporter family member</fullName>
    </recommendedName>
</protein>
<dbReference type="OMA" id="MMVLRCV"/>
<dbReference type="PROSITE" id="PS51465">
    <property type="entry name" value="KAZAL_2"/>
    <property type="match status" value="1"/>
</dbReference>
<evidence type="ECO:0000256" key="6">
    <source>
        <dbReference type="ARBA" id="ARBA00023136"/>
    </source>
</evidence>
<feature type="transmembrane region" description="Helical" evidence="8">
    <location>
        <begin position="358"/>
        <end position="378"/>
    </location>
</feature>
<dbReference type="GO" id="GO:0015132">
    <property type="term" value="F:prostaglandin transmembrane transporter activity"/>
    <property type="evidence" value="ECO:0007669"/>
    <property type="project" value="TreeGrafter"/>
</dbReference>
<organism evidence="10 11">
    <name type="scientific">Cynoglossus semilaevis</name>
    <name type="common">Tongue sole</name>
    <dbReference type="NCBI Taxonomy" id="244447"/>
    <lineage>
        <taxon>Eukaryota</taxon>
        <taxon>Metazoa</taxon>
        <taxon>Chordata</taxon>
        <taxon>Craniata</taxon>
        <taxon>Vertebrata</taxon>
        <taxon>Euteleostomi</taxon>
        <taxon>Actinopterygii</taxon>
        <taxon>Neopterygii</taxon>
        <taxon>Teleostei</taxon>
        <taxon>Neoteleostei</taxon>
        <taxon>Acanthomorphata</taxon>
        <taxon>Carangaria</taxon>
        <taxon>Pleuronectiformes</taxon>
        <taxon>Pleuronectoidei</taxon>
        <taxon>Cynoglossidae</taxon>
        <taxon>Cynoglossinae</taxon>
        <taxon>Cynoglossus</taxon>
    </lineage>
</organism>
<proteinExistence type="inferred from homology"/>
<keyword evidence="6 8" id="KW-0472">Membrane</keyword>
<reference evidence="10" key="3">
    <citation type="submission" date="2025-09" db="UniProtKB">
        <authorList>
            <consortium name="Ensembl"/>
        </authorList>
    </citation>
    <scope>IDENTIFICATION</scope>
</reference>
<comment type="similarity">
    <text evidence="2 8">Belongs to the organo anion transporter (TC 2.A.60) family.</text>
</comment>
<keyword evidence="4 8" id="KW-0812">Transmembrane</keyword>
<dbReference type="Proteomes" id="UP000265120">
    <property type="component" value="Chromosome 2"/>
</dbReference>